<evidence type="ECO:0000259" key="1">
    <source>
        <dbReference type="Pfam" id="PF12776"/>
    </source>
</evidence>
<reference evidence="2" key="2">
    <citation type="journal article" date="2015" name="Data Brief">
        <title>Shoot transcriptome of the giant reed, Arundo donax.</title>
        <authorList>
            <person name="Barrero R.A."/>
            <person name="Guerrero F.D."/>
            <person name="Moolhuijzen P."/>
            <person name="Goolsby J.A."/>
            <person name="Tidwell J."/>
            <person name="Bellgard S.E."/>
            <person name="Bellgard M.I."/>
        </authorList>
    </citation>
    <scope>NUCLEOTIDE SEQUENCE</scope>
    <source>
        <tissue evidence="2">Shoot tissue taken approximately 20 cm above the soil surface</tissue>
    </source>
</reference>
<dbReference type="Pfam" id="PF12776">
    <property type="entry name" value="Myb_DNA-bind_3"/>
    <property type="match status" value="1"/>
</dbReference>
<feature type="domain" description="Myb/SANT-like" evidence="1">
    <location>
        <begin position="5"/>
        <end position="59"/>
    </location>
</feature>
<dbReference type="PANTHER" id="PTHR47851:SF2">
    <property type="entry name" value="OS12G0207200 PROTEIN"/>
    <property type="match status" value="1"/>
</dbReference>
<evidence type="ECO:0000313" key="2">
    <source>
        <dbReference type="EMBL" id="JAE29704.1"/>
    </source>
</evidence>
<reference evidence="2" key="1">
    <citation type="submission" date="2014-09" db="EMBL/GenBank/DDBJ databases">
        <authorList>
            <person name="Magalhaes I.L.F."/>
            <person name="Oliveira U."/>
            <person name="Santos F.R."/>
            <person name="Vidigal T.H.D.A."/>
            <person name="Brescovit A.D."/>
            <person name="Santos A.J."/>
        </authorList>
    </citation>
    <scope>NUCLEOTIDE SEQUENCE</scope>
    <source>
        <tissue evidence="2">Shoot tissue taken approximately 20 cm above the soil surface</tissue>
    </source>
</reference>
<name>A0A0A9H1M8_ARUDO</name>
<dbReference type="AlphaFoldDB" id="A0A0A9H1M8"/>
<protein>
    <recommendedName>
        <fullName evidence="1">Myb/SANT-like domain-containing protein</fullName>
    </recommendedName>
</protein>
<dbReference type="EMBL" id="GBRH01168192">
    <property type="protein sequence ID" value="JAE29704.1"/>
    <property type="molecule type" value="Transcribed_RNA"/>
</dbReference>
<proteinExistence type="predicted"/>
<dbReference type="InterPro" id="IPR024752">
    <property type="entry name" value="Myb/SANT-like_dom"/>
</dbReference>
<organism evidence="2">
    <name type="scientific">Arundo donax</name>
    <name type="common">Giant reed</name>
    <name type="synonym">Donax arundinaceus</name>
    <dbReference type="NCBI Taxonomy" id="35708"/>
    <lineage>
        <taxon>Eukaryota</taxon>
        <taxon>Viridiplantae</taxon>
        <taxon>Streptophyta</taxon>
        <taxon>Embryophyta</taxon>
        <taxon>Tracheophyta</taxon>
        <taxon>Spermatophyta</taxon>
        <taxon>Magnoliopsida</taxon>
        <taxon>Liliopsida</taxon>
        <taxon>Poales</taxon>
        <taxon>Poaceae</taxon>
        <taxon>PACMAD clade</taxon>
        <taxon>Arundinoideae</taxon>
        <taxon>Arundineae</taxon>
        <taxon>Arundo</taxon>
    </lineage>
</organism>
<accession>A0A0A9H1M8</accession>
<sequence length="76" mass="8858">MPEAEWNDEHTKIICELFEEQVRAGNRPNTHLNNIGYRQVASKFQQRTQLLYTSFRLRTNGISLRVNTPPGINCLQ</sequence>
<dbReference type="PANTHER" id="PTHR47851">
    <property type="entry name" value="OS06G0588700 PROTEIN-RELATED"/>
    <property type="match status" value="1"/>
</dbReference>